<dbReference type="SUPFAM" id="SSF55729">
    <property type="entry name" value="Acyl-CoA N-acyltransferases (Nat)"/>
    <property type="match status" value="1"/>
</dbReference>
<dbReference type="Proteomes" id="UP000033519">
    <property type="component" value="Unassembled WGS sequence"/>
</dbReference>
<dbReference type="PROSITE" id="PS51729">
    <property type="entry name" value="GNAT_YJDJ"/>
    <property type="match status" value="1"/>
</dbReference>
<dbReference type="RefSeq" id="WP_046171503.1">
    <property type="nucleotide sequence ID" value="NZ_FOMB01000009.1"/>
</dbReference>
<evidence type="ECO:0000313" key="5">
    <source>
        <dbReference type="Proteomes" id="UP000182258"/>
    </source>
</evidence>
<dbReference type="Gene3D" id="3.40.630.30">
    <property type="match status" value="1"/>
</dbReference>
<dbReference type="InterPro" id="IPR045057">
    <property type="entry name" value="Gcn5-rel_NAT"/>
</dbReference>
<evidence type="ECO:0000313" key="2">
    <source>
        <dbReference type="EMBL" id="KKC32557.1"/>
    </source>
</evidence>
<dbReference type="AlphaFoldDB" id="A0A0F5PV50"/>
<reference evidence="3 5" key="2">
    <citation type="submission" date="2016-10" db="EMBL/GenBank/DDBJ databases">
        <authorList>
            <person name="de Groot N.N."/>
        </authorList>
    </citation>
    <scope>NUCLEOTIDE SEQUENCE [LARGE SCALE GENOMIC DNA]</scope>
    <source>
        <strain evidence="3 5">CGMCC 1.10210</strain>
    </source>
</reference>
<dbReference type="InterPro" id="IPR031165">
    <property type="entry name" value="GNAT_YJDJ"/>
</dbReference>
<dbReference type="Pfam" id="PF14542">
    <property type="entry name" value="Acetyltransf_CG"/>
    <property type="match status" value="1"/>
</dbReference>
<keyword evidence="4" id="KW-1185">Reference proteome</keyword>
<dbReference type="CDD" id="cd04301">
    <property type="entry name" value="NAT_SF"/>
    <property type="match status" value="1"/>
</dbReference>
<evidence type="ECO:0000313" key="4">
    <source>
        <dbReference type="Proteomes" id="UP000033519"/>
    </source>
</evidence>
<sequence>MTEPELIVQREDGATRGRYRIHLAPGVEAEMTFRKDENGTITIDHTGVPPEYEGRGIAAKLVSKAVSDAREQGFKITPVCSYVVAQFRRHPEWADLRA</sequence>
<gene>
    <name evidence="3" type="ORF">SAMN04488059_10924</name>
    <name evidence="2" type="ORF">WH91_13360</name>
</gene>
<dbReference type="EMBL" id="LAPV01000131">
    <property type="protein sequence ID" value="KKC32557.1"/>
    <property type="molecule type" value="Genomic_DNA"/>
</dbReference>
<dbReference type="STRING" id="728005.SAMN04488059_10924"/>
<proteinExistence type="predicted"/>
<dbReference type="InterPro" id="IPR016181">
    <property type="entry name" value="Acyl_CoA_acyltransferase"/>
</dbReference>
<dbReference type="PANTHER" id="PTHR31435">
    <property type="entry name" value="PROTEIN NATD1"/>
    <property type="match status" value="1"/>
</dbReference>
<dbReference type="PANTHER" id="PTHR31435:SF10">
    <property type="entry name" value="BSR4717 PROTEIN"/>
    <property type="match status" value="1"/>
</dbReference>
<evidence type="ECO:0000313" key="3">
    <source>
        <dbReference type="EMBL" id="SFC69090.1"/>
    </source>
</evidence>
<evidence type="ECO:0000259" key="1">
    <source>
        <dbReference type="PROSITE" id="PS51729"/>
    </source>
</evidence>
<dbReference type="PATRIC" id="fig|728005.3.peg.837"/>
<dbReference type="OrthoDB" id="9800945at2"/>
<organism evidence="3 5">
    <name type="scientific">Devosia psychrophila</name>
    <dbReference type="NCBI Taxonomy" id="728005"/>
    <lineage>
        <taxon>Bacteria</taxon>
        <taxon>Pseudomonadati</taxon>
        <taxon>Pseudomonadota</taxon>
        <taxon>Alphaproteobacteria</taxon>
        <taxon>Hyphomicrobiales</taxon>
        <taxon>Devosiaceae</taxon>
        <taxon>Devosia</taxon>
    </lineage>
</organism>
<reference evidence="2 4" key="1">
    <citation type="submission" date="2015-03" db="EMBL/GenBank/DDBJ databases">
        <authorList>
            <person name="Lepp D."/>
            <person name="Hassan Y.I."/>
            <person name="Li X.-Z."/>
            <person name="Zhou T."/>
        </authorList>
    </citation>
    <scope>NUCLEOTIDE SEQUENCE [LARGE SCALE GENOMIC DNA]</scope>
    <source>
        <strain evidence="2 4">Cr7-05</strain>
    </source>
</reference>
<protein>
    <recommendedName>
        <fullName evidence="1">N-acetyltransferase domain-containing protein</fullName>
    </recommendedName>
</protein>
<name>A0A0F5PV50_9HYPH</name>
<accession>A0A0F5PV50</accession>
<feature type="domain" description="N-acetyltransferase" evidence="1">
    <location>
        <begin position="11"/>
        <end position="98"/>
    </location>
</feature>
<dbReference type="Proteomes" id="UP000182258">
    <property type="component" value="Unassembled WGS sequence"/>
</dbReference>
<dbReference type="EMBL" id="FOMB01000009">
    <property type="protein sequence ID" value="SFC69090.1"/>
    <property type="molecule type" value="Genomic_DNA"/>
</dbReference>